<dbReference type="SUPFAM" id="SSF75011">
    <property type="entry name" value="3-carboxy-cis,cis-mucoante lactonizing enzyme"/>
    <property type="match status" value="1"/>
</dbReference>
<gene>
    <name evidence="1" type="ordered locus">STH325</name>
</gene>
<dbReference type="eggNOG" id="COG3391">
    <property type="taxonomic scope" value="Bacteria"/>
</dbReference>
<dbReference type="STRING" id="292459.STH325"/>
<dbReference type="EMBL" id="AP006840">
    <property type="protein sequence ID" value="BAD39310.1"/>
    <property type="molecule type" value="Genomic_DNA"/>
</dbReference>
<evidence type="ECO:0000313" key="1">
    <source>
        <dbReference type="EMBL" id="BAD39310.1"/>
    </source>
</evidence>
<dbReference type="Proteomes" id="UP000000417">
    <property type="component" value="Chromosome"/>
</dbReference>
<protein>
    <submittedName>
        <fullName evidence="1">Uncharacterized protein</fullName>
    </submittedName>
</protein>
<evidence type="ECO:0000313" key="2">
    <source>
        <dbReference type="Proteomes" id="UP000000417"/>
    </source>
</evidence>
<dbReference type="HOGENOM" id="CLU_397347_0_0_9"/>
<dbReference type="AlphaFoldDB" id="Q67SN3"/>
<proteinExistence type="predicted"/>
<dbReference type="Gene3D" id="2.130.10.10">
    <property type="entry name" value="YVTN repeat-like/Quinoprotein amine dehydrogenase"/>
    <property type="match status" value="1"/>
</dbReference>
<organism evidence="1 2">
    <name type="scientific">Symbiobacterium thermophilum (strain DSM 24528 / JCM 14929 / IAM 14863 / T)</name>
    <dbReference type="NCBI Taxonomy" id="292459"/>
    <lineage>
        <taxon>Bacteria</taxon>
        <taxon>Bacillati</taxon>
        <taxon>Bacillota</taxon>
        <taxon>Clostridia</taxon>
        <taxon>Eubacteriales</taxon>
        <taxon>Symbiobacteriaceae</taxon>
        <taxon>Symbiobacterium</taxon>
    </lineage>
</organism>
<accession>Q67SN3</accession>
<dbReference type="KEGG" id="sth:STH325"/>
<dbReference type="InterPro" id="IPR015943">
    <property type="entry name" value="WD40/YVTN_repeat-like_dom_sf"/>
</dbReference>
<name>Q67SN3_SYMTH</name>
<keyword evidence="2" id="KW-1185">Reference proteome</keyword>
<sequence length="693" mass="76377">MFPIPEQIRSLLKSRSMVGPSAPSAVVTFDLRSHLAGKPFGEWPTVPLPNLRGITWRRSDRTYFMVQNSPRALVQCDQAGNVIKTLDVNASLIGLDLDSTDNDLLWLADYYRGVLAVRISTGAIEVDRVITDLPYITAVCALPDTIWVGSGYNFQRKIAVYDRQDWTLLATIATPVGPRDMTWDGRYVWLAGDRDIVALDTETLEAVPGQVVSVQGASRLNGIAVADDSIVVTDGGRIYRVHMPSLTVRPERVRISKDKGAVAQRAQVSWPNGNPYNPRDLPGYYSPDRGIDRPETLNGWKDVVVPGADITIEMGYGEDRSLAFAGQVDEVSIDVEGGDSGADYSISIDCRDHGWRLLDQTVVNDQGEYYLAYEDPEGIEASLTARDLLIRAGFAPDKVFTEPTGIVVQCKVFERQSYADALEWLSNVTGYELLLYDDGSAYWRYPSDRQPAEWRQPLRLEGTDWVTLGHAPIVAGSMVLEDPTETDEGGTPVCYTEGVDYEVDLAAGAVRRLDGGSIPDGGQVLASYVYAAWTFREGEDLFRIGYKLTRRDQYARIRVAGEATDPDDPTQKFPVYGTWTHPAAAANGLPPAKVQFVEIRELDSAEKCQAAANQLGHDMLPHAREVRFAAVAVPWLQPGDCIQIVESSTTISEVYRISELEIEYGPDGAIMYGVAHHYGYAPPPATEEVTPDA</sequence>
<reference evidence="1 2" key="1">
    <citation type="journal article" date="2004" name="Nucleic Acids Res.">
        <title>Genome sequence of Symbiobacterium thermophilum, an uncultivable bacterium that depends on microbial commensalism.</title>
        <authorList>
            <person name="Ueda K."/>
            <person name="Yamashita A."/>
            <person name="Ishikawa J."/>
            <person name="Shimada M."/>
            <person name="Watsuji T."/>
            <person name="Morimura K."/>
            <person name="Ikeda H."/>
            <person name="Hattori M."/>
            <person name="Beppu T."/>
        </authorList>
    </citation>
    <scope>NUCLEOTIDE SEQUENCE [LARGE SCALE GENOMIC DNA]</scope>
    <source>
        <strain evidence="2">T / IAM 14863</strain>
    </source>
</reference>